<dbReference type="EMBL" id="JAMSKV010000010">
    <property type="protein sequence ID" value="MCQ8279106.1"/>
    <property type="molecule type" value="Genomic_DNA"/>
</dbReference>
<dbReference type="Pfam" id="PF00700">
    <property type="entry name" value="Flagellin_C"/>
    <property type="match status" value="1"/>
</dbReference>
<protein>
    <recommendedName>
        <fullName evidence="3">Flagellin</fullName>
    </recommendedName>
</protein>
<evidence type="ECO:0000259" key="4">
    <source>
        <dbReference type="Pfam" id="PF00669"/>
    </source>
</evidence>
<dbReference type="Gene3D" id="1.20.1330.10">
    <property type="entry name" value="f41 fragment of flagellin, N-terminal domain"/>
    <property type="match status" value="1"/>
</dbReference>
<dbReference type="PANTHER" id="PTHR42792">
    <property type="entry name" value="FLAGELLIN"/>
    <property type="match status" value="1"/>
</dbReference>
<dbReference type="SUPFAM" id="SSF64518">
    <property type="entry name" value="Phase 1 flagellin"/>
    <property type="match status" value="1"/>
</dbReference>
<keyword evidence="6" id="KW-0969">Cilium</keyword>
<keyword evidence="2 3" id="KW-0975">Bacterial flagellum</keyword>
<comment type="subcellular location">
    <subcellularLocation>
        <location evidence="3">Secreted</location>
    </subcellularLocation>
    <subcellularLocation>
        <location evidence="3">Bacterial flagellum</location>
    </subcellularLocation>
</comment>
<evidence type="ECO:0000313" key="6">
    <source>
        <dbReference type="EMBL" id="MCQ8279106.1"/>
    </source>
</evidence>
<dbReference type="RefSeq" id="WP_422864593.1">
    <property type="nucleotide sequence ID" value="NZ_JAMSKV010000010.1"/>
</dbReference>
<dbReference type="PANTHER" id="PTHR42792:SF1">
    <property type="entry name" value="FLAGELLAR HOOK-ASSOCIATED PROTEIN 3"/>
    <property type="match status" value="1"/>
</dbReference>
<evidence type="ECO:0000259" key="5">
    <source>
        <dbReference type="Pfam" id="PF00700"/>
    </source>
</evidence>
<comment type="function">
    <text evidence="3">Flagellin is the subunit protein which polymerizes to form the filaments of bacterial flagella.</text>
</comment>
<keyword evidence="6" id="KW-0966">Cell projection</keyword>
<keyword evidence="7" id="KW-1185">Reference proteome</keyword>
<dbReference type="NCBIfam" id="NF006489">
    <property type="entry name" value="PRK08913.1"/>
    <property type="match status" value="1"/>
</dbReference>
<dbReference type="Pfam" id="PF00669">
    <property type="entry name" value="Flagellin_N"/>
    <property type="match status" value="1"/>
</dbReference>
<dbReference type="Proteomes" id="UP001524587">
    <property type="component" value="Unassembled WGS sequence"/>
</dbReference>
<feature type="domain" description="Flagellin N-terminal" evidence="4">
    <location>
        <begin position="20"/>
        <end position="141"/>
    </location>
</feature>
<dbReference type="InterPro" id="IPR001492">
    <property type="entry name" value="Flagellin"/>
</dbReference>
<evidence type="ECO:0000256" key="2">
    <source>
        <dbReference type="ARBA" id="ARBA00023143"/>
    </source>
</evidence>
<accession>A0ABT1WAG7</accession>
<name>A0ABT1WAG7_9PROT</name>
<evidence type="ECO:0000256" key="1">
    <source>
        <dbReference type="ARBA" id="ARBA00005709"/>
    </source>
</evidence>
<proteinExistence type="inferred from homology"/>
<organism evidence="6 7">
    <name type="scientific">Endosaccharibacter trunci</name>
    <dbReference type="NCBI Taxonomy" id="2812733"/>
    <lineage>
        <taxon>Bacteria</taxon>
        <taxon>Pseudomonadati</taxon>
        <taxon>Pseudomonadota</taxon>
        <taxon>Alphaproteobacteria</taxon>
        <taxon>Acetobacterales</taxon>
        <taxon>Acetobacteraceae</taxon>
        <taxon>Endosaccharibacter</taxon>
    </lineage>
</organism>
<evidence type="ECO:0000313" key="7">
    <source>
        <dbReference type="Proteomes" id="UP001524587"/>
    </source>
</evidence>
<feature type="domain" description="Flagellin C-terminal" evidence="5">
    <location>
        <begin position="281"/>
        <end position="355"/>
    </location>
</feature>
<sequence length="357" mass="35801">MTIPSINGGSPSMLSLTGALDRLNSQYTSLQSQTASGVVSDSYAGLGSNRYQALSLQPQLTAIGGWQQNVSTAQNNLSVAQTALSQIASIANTLQTNLITLQSDQSASTVSAVATQARQALTTLASLANTQNGNIYVFGGTQQDSPPLSDPGNILQSNTVTSIGASVASLGTTGADAVESATLAAASDNSPGQSLFSSALSTDPVTANAQAQSTIVGSDNQLTVGFVLTGGTAPTSGSTGSPIRDLIRQLAVVASLPSADSSSPAFSSLVNTMVGSVQATGAAITNTQAALGQTQSDLTTQSGSLSTLSDALTAQLGSLKDADPATVATQLSDIRNQLTASYSLIADMKGLSLASYI</sequence>
<dbReference type="InterPro" id="IPR001029">
    <property type="entry name" value="Flagellin_N"/>
</dbReference>
<comment type="similarity">
    <text evidence="1 3">Belongs to the bacterial flagellin family.</text>
</comment>
<keyword evidence="6" id="KW-0282">Flagellum</keyword>
<comment type="caution">
    <text evidence="6">The sequence shown here is derived from an EMBL/GenBank/DDBJ whole genome shotgun (WGS) entry which is preliminary data.</text>
</comment>
<gene>
    <name evidence="6" type="ORF">NFI95_11695</name>
</gene>
<reference evidence="6 7" key="1">
    <citation type="submission" date="2022-06" db="EMBL/GenBank/DDBJ databases">
        <title>Endosaccharibacter gen. nov., sp. nov., endophytic bacteria isolated from sugarcane.</title>
        <authorList>
            <person name="Pitiwittayakul N."/>
            <person name="Yukphan P."/>
            <person name="Charoenyingcharoen P."/>
            <person name="Tanasupawat S."/>
        </authorList>
    </citation>
    <scope>NUCLEOTIDE SEQUENCE [LARGE SCALE GENOMIC DNA]</scope>
    <source>
        <strain evidence="6 7">KSS8</strain>
    </source>
</reference>
<keyword evidence="3" id="KW-0964">Secreted</keyword>
<evidence type="ECO:0000256" key="3">
    <source>
        <dbReference type="RuleBase" id="RU362073"/>
    </source>
</evidence>
<dbReference type="InterPro" id="IPR046358">
    <property type="entry name" value="Flagellin_C"/>
</dbReference>